<evidence type="ECO:0000313" key="3">
    <source>
        <dbReference type="Proteomes" id="UP000184089"/>
    </source>
</evidence>
<reference evidence="3" key="1">
    <citation type="submission" date="2016-11" db="EMBL/GenBank/DDBJ databases">
        <authorList>
            <person name="Jaros S."/>
            <person name="Januszkiewicz K."/>
            <person name="Wedrychowicz H."/>
        </authorList>
    </citation>
    <scope>NUCLEOTIDE SEQUENCE [LARGE SCALE GENOMIC DNA]</scope>
    <source>
        <strain evidence="3">DSM 4029</strain>
    </source>
</reference>
<gene>
    <name evidence="2" type="ORF">SAMN05444424_2787</name>
</gene>
<organism evidence="2 3">
    <name type="scientific">Bittarella massiliensis</name>
    <name type="common">ex Durand et al. 2017</name>
    <dbReference type="NCBI Taxonomy" id="1720313"/>
    <lineage>
        <taxon>Bacteria</taxon>
        <taxon>Bacillati</taxon>
        <taxon>Bacillota</taxon>
        <taxon>Clostridia</taxon>
        <taxon>Eubacteriales</taxon>
        <taxon>Oscillospiraceae</taxon>
        <taxon>Bittarella (ex Durand et al. 2017)</taxon>
    </lineage>
</organism>
<evidence type="ECO:0000313" key="2">
    <source>
        <dbReference type="EMBL" id="SHG60455.1"/>
    </source>
</evidence>
<name>A0AAQ1RX43_9FIRM</name>
<dbReference type="InterPro" id="IPR050266">
    <property type="entry name" value="AB_hydrolase_sf"/>
</dbReference>
<dbReference type="GO" id="GO:0016020">
    <property type="term" value="C:membrane"/>
    <property type="evidence" value="ECO:0007669"/>
    <property type="project" value="TreeGrafter"/>
</dbReference>
<accession>A0AAQ1RX43</accession>
<feature type="domain" description="AB hydrolase-1" evidence="1">
    <location>
        <begin position="36"/>
        <end position="270"/>
    </location>
</feature>
<dbReference type="PANTHER" id="PTHR43798:SF33">
    <property type="entry name" value="HYDROLASE, PUTATIVE (AFU_ORTHOLOGUE AFUA_2G14860)-RELATED"/>
    <property type="match status" value="1"/>
</dbReference>
<dbReference type="GO" id="GO:0046464">
    <property type="term" value="P:acylglycerol catabolic process"/>
    <property type="evidence" value="ECO:0007669"/>
    <property type="project" value="TreeGrafter"/>
</dbReference>
<comment type="caution">
    <text evidence="2">The sequence shown here is derived from an EMBL/GenBank/DDBJ whole genome shotgun (WGS) entry which is preliminary data.</text>
</comment>
<dbReference type="PANTHER" id="PTHR43798">
    <property type="entry name" value="MONOACYLGLYCEROL LIPASE"/>
    <property type="match status" value="1"/>
</dbReference>
<dbReference type="RefSeq" id="WP_021661276.1">
    <property type="nucleotide sequence ID" value="NZ_FQVY01000006.1"/>
</dbReference>
<dbReference type="GO" id="GO:0047372">
    <property type="term" value="F:monoacylglycerol lipase activity"/>
    <property type="evidence" value="ECO:0007669"/>
    <property type="project" value="TreeGrafter"/>
</dbReference>
<dbReference type="InterPro" id="IPR029058">
    <property type="entry name" value="AB_hydrolase_fold"/>
</dbReference>
<protein>
    <submittedName>
        <fullName evidence="2">Pimeloyl-ACP methyl ester carboxylesterase</fullName>
    </submittedName>
</protein>
<dbReference type="Pfam" id="PF00561">
    <property type="entry name" value="Abhydrolase_1"/>
    <property type="match status" value="1"/>
</dbReference>
<dbReference type="InterPro" id="IPR000073">
    <property type="entry name" value="AB_hydrolase_1"/>
</dbReference>
<proteinExistence type="predicted"/>
<dbReference type="EMBL" id="FQVY01000006">
    <property type="protein sequence ID" value="SHG60455.1"/>
    <property type="molecule type" value="Genomic_DNA"/>
</dbReference>
<sequence length="287" mass="32535">MTLAEFRRTYPAATFTVSSGKLFTYRYYQNPQAKATLVLLTGGIGLSDLFYKHFARFARDFSVLTFDYQLQFGDNGEFADAVAELLRHLKEKVWLVGQSLGGVVAQVIASRHPEVVEGLVLSNTCSLSGNMSKAGYQDLMKIIESQRKFKKWLAFLPFPLIKRMMRWAVMKKKTDGFTAQEKAAMEELCGAMMELLTKPYEQHMIDFLCDAEHYFGMTRNDFAPWEGRVLLILSEDDTTFTPACREDLIALMPSPTVVTDLTGGHLALMVRLEQYADLVTEFIQGRT</sequence>
<dbReference type="Gene3D" id="3.40.50.1820">
    <property type="entry name" value="alpha/beta hydrolase"/>
    <property type="match status" value="1"/>
</dbReference>
<evidence type="ECO:0000259" key="1">
    <source>
        <dbReference type="Pfam" id="PF00561"/>
    </source>
</evidence>
<dbReference type="AlphaFoldDB" id="A0AAQ1RX43"/>
<dbReference type="SUPFAM" id="SSF53474">
    <property type="entry name" value="alpha/beta-Hydrolases"/>
    <property type="match status" value="1"/>
</dbReference>
<dbReference type="Proteomes" id="UP000184089">
    <property type="component" value="Unassembled WGS sequence"/>
</dbReference>